<feature type="chain" id="PRO_5002416696" evidence="1">
    <location>
        <begin position="23"/>
        <end position="314"/>
    </location>
</feature>
<dbReference type="HOGENOM" id="CLU_874197_0_0_4"/>
<keyword evidence="3" id="KW-1185">Reference proteome</keyword>
<gene>
    <name evidence="2" type="ORF">CL55_00020420</name>
</gene>
<organism evidence="2 3">
    <name type="scientific">Polynucleobacter duraquae</name>
    <dbReference type="NCBI Taxonomy" id="1835254"/>
    <lineage>
        <taxon>Bacteria</taxon>
        <taxon>Pseudomonadati</taxon>
        <taxon>Pseudomonadota</taxon>
        <taxon>Betaproteobacteria</taxon>
        <taxon>Burkholderiales</taxon>
        <taxon>Burkholderiaceae</taxon>
        <taxon>Polynucleobacter</taxon>
    </lineage>
</organism>
<name>A0A0E3ZN86_9BURK</name>
<dbReference type="AlphaFoldDB" id="A0A0E3ZN86"/>
<dbReference type="RefSeq" id="WP_052728830.1">
    <property type="nucleotide sequence ID" value="NZ_CP007501.1"/>
</dbReference>
<dbReference type="EMBL" id="CP007501">
    <property type="protein sequence ID" value="AKD26375.1"/>
    <property type="molecule type" value="Genomic_DNA"/>
</dbReference>
<evidence type="ECO:0000256" key="1">
    <source>
        <dbReference type="SAM" id="SignalP"/>
    </source>
</evidence>
<accession>A0A0E3ZN86</accession>
<dbReference type="OrthoDB" id="6675128at2"/>
<keyword evidence="1" id="KW-0732">Signal</keyword>
<proteinExistence type="predicted"/>
<evidence type="ECO:0000313" key="2">
    <source>
        <dbReference type="EMBL" id="AKD26375.1"/>
    </source>
</evidence>
<reference evidence="2 3" key="1">
    <citation type="submission" date="2014-03" db="EMBL/GenBank/DDBJ databases">
        <title>Genome of Polynucleobacter strain MWH-MoK4.</title>
        <authorList>
            <person name="Hahn M.W."/>
        </authorList>
    </citation>
    <scope>NUCLEOTIDE SEQUENCE [LARGE SCALE GENOMIC DNA]</scope>
    <source>
        <strain evidence="2 3">MWH-MoK4</strain>
    </source>
</reference>
<protein>
    <submittedName>
        <fullName evidence="2">Uncharacterized protein</fullName>
    </submittedName>
</protein>
<dbReference type="KEGG" id="pdq:CL55_00020420"/>
<dbReference type="PATRIC" id="fig|576611.7.peg.2071"/>
<dbReference type="Proteomes" id="UP000061135">
    <property type="component" value="Chromosome"/>
</dbReference>
<feature type="signal peptide" evidence="1">
    <location>
        <begin position="1"/>
        <end position="22"/>
    </location>
</feature>
<sequence length="314" mass="35617">MRRVVQAYLFFGILLFTFHANGAEEEQTKQAISVPNVYFGSDSEGFSTYKYKAGYLPLYEHGEKYTGITYQHNYFTQGGWNSTGEQYTLMTKAINPRTALGYNLNIGYNTQNGHQLVTTDSNYGFRVTDSTKAEVIVNRDRVETQNSLNNGIYYTLGGISIEQQLMKRLTAIVMGANMYFSDTNTRPIVRAKLIYDLVPDYGLTAQLRYRQYRDTNTNVANNYFNPSTYNETMIAFGARKRIAGWVLSGTAGVGRQTVNQDPSTTTQLYEFAATSPVASNDYYFKTRAGYGKSAGFLGPNYFYRYIMEELIIPF</sequence>
<evidence type="ECO:0000313" key="3">
    <source>
        <dbReference type="Proteomes" id="UP000061135"/>
    </source>
</evidence>